<keyword evidence="1" id="KW-0472">Membrane</keyword>
<evidence type="ECO:0000313" key="2">
    <source>
        <dbReference type="EMBL" id="NEN23680.1"/>
    </source>
</evidence>
<evidence type="ECO:0000313" key="3">
    <source>
        <dbReference type="Proteomes" id="UP000486602"/>
    </source>
</evidence>
<dbReference type="Proteomes" id="UP000486602">
    <property type="component" value="Unassembled WGS sequence"/>
</dbReference>
<sequence length="215" mass="23986">MIELFHATFSPVNIIPAIILTFVVCYWLLIIFGALDINSFDVEVDLDADMDIDADGGTSEFSVSWLNNVLSFFNIDKIPLMIFLTFTAIPLWAIAVMVNHILGNESFLLSLLFLIPEFILSVLIAKPLTIPFVKIFSKLNEPTEQNANLLGKMGKVVISASDLKMGQADVNIDGSSYRLNIKTKNGKIMRGESLLIVNFSELDKCYIVEPYESIN</sequence>
<evidence type="ECO:0000256" key="1">
    <source>
        <dbReference type="SAM" id="Phobius"/>
    </source>
</evidence>
<organism evidence="2 3">
    <name type="scientific">Cryomorpha ignava</name>
    <dbReference type="NCBI Taxonomy" id="101383"/>
    <lineage>
        <taxon>Bacteria</taxon>
        <taxon>Pseudomonadati</taxon>
        <taxon>Bacteroidota</taxon>
        <taxon>Flavobacteriia</taxon>
        <taxon>Flavobacteriales</taxon>
        <taxon>Cryomorphaceae</taxon>
        <taxon>Cryomorpha</taxon>
    </lineage>
</organism>
<keyword evidence="1" id="KW-1133">Transmembrane helix</keyword>
<keyword evidence="3" id="KW-1185">Reference proteome</keyword>
<gene>
    <name evidence="2" type="ORF">G3O08_09220</name>
</gene>
<keyword evidence="1" id="KW-0812">Transmembrane</keyword>
<name>A0A7K3WPU6_9FLAO</name>
<feature type="transmembrane region" description="Helical" evidence="1">
    <location>
        <begin position="80"/>
        <end position="101"/>
    </location>
</feature>
<protein>
    <submittedName>
        <fullName evidence="2">DUF1449 family protein</fullName>
    </submittedName>
</protein>
<comment type="caution">
    <text evidence="2">The sequence shown here is derived from an EMBL/GenBank/DDBJ whole genome shotgun (WGS) entry which is preliminary data.</text>
</comment>
<proteinExistence type="predicted"/>
<dbReference type="EMBL" id="JAAGVY010000014">
    <property type="protein sequence ID" value="NEN23680.1"/>
    <property type="molecule type" value="Genomic_DNA"/>
</dbReference>
<feature type="transmembrane region" description="Helical" evidence="1">
    <location>
        <begin position="107"/>
        <end position="125"/>
    </location>
</feature>
<feature type="transmembrane region" description="Helical" evidence="1">
    <location>
        <begin position="14"/>
        <end position="35"/>
    </location>
</feature>
<accession>A0A7K3WPU6</accession>
<dbReference type="AlphaFoldDB" id="A0A7K3WPU6"/>
<reference evidence="2 3" key="1">
    <citation type="submission" date="2020-02" db="EMBL/GenBank/DDBJ databases">
        <title>Out from the shadows clarifying the taxonomy of the family Cryomorphaceae and related taxa by utilizing the GTDB taxonomic framework.</title>
        <authorList>
            <person name="Bowman J.P."/>
        </authorList>
    </citation>
    <scope>NUCLEOTIDE SEQUENCE [LARGE SCALE GENOMIC DNA]</scope>
    <source>
        <strain evidence="2 3">QSSC 1-22</strain>
    </source>
</reference>
<dbReference type="RefSeq" id="WP_163285077.1">
    <property type="nucleotide sequence ID" value="NZ_JAAGVY010000014.1"/>
</dbReference>